<dbReference type="InterPro" id="IPR023753">
    <property type="entry name" value="FAD/NAD-binding_dom"/>
</dbReference>
<keyword evidence="2" id="KW-0285">Flavoprotein</keyword>
<proteinExistence type="inferred from homology"/>
<evidence type="ECO:0000256" key="4">
    <source>
        <dbReference type="ARBA" id="ARBA00023002"/>
    </source>
</evidence>
<evidence type="ECO:0000313" key="9">
    <source>
        <dbReference type="Proteomes" id="UP000774617"/>
    </source>
</evidence>
<name>A0ABQ8GU40_9PEZI</name>
<evidence type="ECO:0000256" key="2">
    <source>
        <dbReference type="ARBA" id="ARBA00022630"/>
    </source>
</evidence>
<dbReference type="InterPro" id="IPR036188">
    <property type="entry name" value="FAD/NAD-bd_sf"/>
</dbReference>
<evidence type="ECO:0000256" key="1">
    <source>
        <dbReference type="ARBA" id="ARBA00005272"/>
    </source>
</evidence>
<keyword evidence="3" id="KW-0274">FAD</keyword>
<evidence type="ECO:0000259" key="7">
    <source>
        <dbReference type="Pfam" id="PF07992"/>
    </source>
</evidence>
<comment type="caution">
    <text evidence="8">The sequence shown here is derived from an EMBL/GenBank/DDBJ whole genome shotgun (WGS) entry which is preliminary data.</text>
</comment>
<dbReference type="EMBL" id="JAGTJR010000002">
    <property type="protein sequence ID" value="KAH7063060.1"/>
    <property type="molecule type" value="Genomic_DNA"/>
</dbReference>
<dbReference type="Gene3D" id="3.50.50.100">
    <property type="match status" value="1"/>
</dbReference>
<feature type="domain" description="FAD/NAD(P)-binding" evidence="7">
    <location>
        <begin position="23"/>
        <end position="365"/>
    </location>
</feature>
<accession>A0ABQ8GU40</accession>
<evidence type="ECO:0000256" key="6">
    <source>
        <dbReference type="SAM" id="MobiDB-lite"/>
    </source>
</evidence>
<feature type="region of interest" description="Disordered" evidence="6">
    <location>
        <begin position="1"/>
        <end position="20"/>
    </location>
</feature>
<gene>
    <name evidence="8" type="ORF">B0J12DRAFT_641320</name>
</gene>
<organism evidence="8 9">
    <name type="scientific">Macrophomina phaseolina</name>
    <dbReference type="NCBI Taxonomy" id="35725"/>
    <lineage>
        <taxon>Eukaryota</taxon>
        <taxon>Fungi</taxon>
        <taxon>Dikarya</taxon>
        <taxon>Ascomycota</taxon>
        <taxon>Pezizomycotina</taxon>
        <taxon>Dothideomycetes</taxon>
        <taxon>Dothideomycetes incertae sedis</taxon>
        <taxon>Botryosphaeriales</taxon>
        <taxon>Botryosphaeriaceae</taxon>
        <taxon>Macrophomina</taxon>
    </lineage>
</organism>
<evidence type="ECO:0000256" key="5">
    <source>
        <dbReference type="ARBA" id="ARBA00023027"/>
    </source>
</evidence>
<dbReference type="Proteomes" id="UP000774617">
    <property type="component" value="Unassembled WGS sequence"/>
</dbReference>
<dbReference type="Pfam" id="PF07992">
    <property type="entry name" value="Pyr_redox_2"/>
    <property type="match status" value="1"/>
</dbReference>
<dbReference type="PRINTS" id="PR00368">
    <property type="entry name" value="FADPNR"/>
</dbReference>
<dbReference type="PANTHER" id="PTHR43706:SF17">
    <property type="entry name" value="NADH DEHYDROGENASE (EUROFUNG)"/>
    <property type="match status" value="1"/>
</dbReference>
<keyword evidence="4" id="KW-0560">Oxidoreductase</keyword>
<keyword evidence="9" id="KW-1185">Reference proteome</keyword>
<feature type="compositionally biased region" description="Low complexity" evidence="6">
    <location>
        <begin position="1"/>
        <end position="11"/>
    </location>
</feature>
<evidence type="ECO:0000313" key="8">
    <source>
        <dbReference type="EMBL" id="KAH7063060.1"/>
    </source>
</evidence>
<reference evidence="8 9" key="1">
    <citation type="journal article" date="2021" name="Nat. Commun.">
        <title>Genetic determinants of endophytism in the Arabidopsis root mycobiome.</title>
        <authorList>
            <person name="Mesny F."/>
            <person name="Miyauchi S."/>
            <person name="Thiergart T."/>
            <person name="Pickel B."/>
            <person name="Atanasova L."/>
            <person name="Karlsson M."/>
            <person name="Huettel B."/>
            <person name="Barry K.W."/>
            <person name="Haridas S."/>
            <person name="Chen C."/>
            <person name="Bauer D."/>
            <person name="Andreopoulos W."/>
            <person name="Pangilinan J."/>
            <person name="LaButti K."/>
            <person name="Riley R."/>
            <person name="Lipzen A."/>
            <person name="Clum A."/>
            <person name="Drula E."/>
            <person name="Henrissat B."/>
            <person name="Kohler A."/>
            <person name="Grigoriev I.V."/>
            <person name="Martin F.M."/>
            <person name="Hacquard S."/>
        </authorList>
    </citation>
    <scope>NUCLEOTIDE SEQUENCE [LARGE SCALE GENOMIC DNA]</scope>
    <source>
        <strain evidence="8 9">MPI-SDFR-AT-0080</strain>
    </source>
</reference>
<sequence>MPASPPAAHAADSTTSMPPQKQSLAIIGSGWAGFTLSQKANLSRYNVTVISPIRTVQYTPLLASAACGLFNFRLAEEPVRRRHRTALQYYKAVATHIDFATRTIRCRTDVKLADGDPNAQPSTATPDNADFEVRYDKLCIAPGCAIQDFGTPGAREHALFLRTTNDARIIQQRLLEMLDAASLPTVAPPRQRDLLHIRIVGGGAIGIEAAAELWDCWHEDLRHVYPHLDGKLAITIHDVAPQILGTFDASLSEYATKSLEGKQVELKTSNHIERVERDHIVTKEDGRLPFGMLIWATGNKASPLIEEMQGVRKPAKGLPRLLTDKYLRVLREDGEPIEGVYALGDAGDIEGESLPTLAEVALQKGEYLVDQLNKGDGQPDRPFEYKQRALLAYLGRHDGVIGGREEWTGLSAWLAWRSGSLAWTRSWRRKIMISISWLFVWLGGRDIARR</sequence>
<comment type="similarity">
    <text evidence="1">Belongs to the NADH dehydrogenase family.</text>
</comment>
<dbReference type="PANTHER" id="PTHR43706">
    <property type="entry name" value="NADH DEHYDROGENASE"/>
    <property type="match status" value="1"/>
</dbReference>
<protein>
    <recommendedName>
        <fullName evidence="7">FAD/NAD(P)-binding domain-containing protein</fullName>
    </recommendedName>
</protein>
<keyword evidence="5" id="KW-0520">NAD</keyword>
<evidence type="ECO:0000256" key="3">
    <source>
        <dbReference type="ARBA" id="ARBA00022827"/>
    </source>
</evidence>
<dbReference type="InterPro" id="IPR045024">
    <property type="entry name" value="NDH-2"/>
</dbReference>
<dbReference type="SUPFAM" id="SSF51905">
    <property type="entry name" value="FAD/NAD(P)-binding domain"/>
    <property type="match status" value="2"/>
</dbReference>